<evidence type="ECO:0000313" key="2">
    <source>
        <dbReference type="Proteomes" id="UP000727857"/>
    </source>
</evidence>
<dbReference type="SUPFAM" id="SSF50475">
    <property type="entry name" value="FMN-binding split barrel"/>
    <property type="match status" value="1"/>
</dbReference>
<dbReference type="PANTHER" id="PTHR34071:SF2">
    <property type="entry name" value="FLAVIN-NUCLEOTIDE-BINDING PROTEIN"/>
    <property type="match status" value="1"/>
</dbReference>
<protein>
    <submittedName>
        <fullName evidence="1">Pyridoxamine 5'-phosphate oxidase family protein</fullName>
    </submittedName>
</protein>
<reference evidence="1" key="2">
    <citation type="journal article" date="2021" name="PeerJ">
        <title>Extensive microbial diversity within the chicken gut microbiome revealed by metagenomics and culture.</title>
        <authorList>
            <person name="Gilroy R."/>
            <person name="Ravi A."/>
            <person name="Getino M."/>
            <person name="Pursley I."/>
            <person name="Horton D.L."/>
            <person name="Alikhan N.F."/>
            <person name="Baker D."/>
            <person name="Gharbi K."/>
            <person name="Hall N."/>
            <person name="Watson M."/>
            <person name="Adriaenssens E.M."/>
            <person name="Foster-Nyarko E."/>
            <person name="Jarju S."/>
            <person name="Secka A."/>
            <person name="Antonio M."/>
            <person name="Oren A."/>
            <person name="Chaudhuri R.R."/>
            <person name="La Ragione R."/>
            <person name="Hildebrand F."/>
            <person name="Pallen M.J."/>
        </authorList>
    </citation>
    <scope>NUCLEOTIDE SEQUENCE</scope>
    <source>
        <strain evidence="1">517</strain>
    </source>
</reference>
<dbReference type="Gene3D" id="2.30.110.10">
    <property type="entry name" value="Electron Transport, Fmn-binding Protein, Chain A"/>
    <property type="match status" value="1"/>
</dbReference>
<gene>
    <name evidence="1" type="ORF">IAB16_04310</name>
</gene>
<dbReference type="Pfam" id="PF12900">
    <property type="entry name" value="Pyridox_ox_2"/>
    <property type="match status" value="1"/>
</dbReference>
<dbReference type="PANTHER" id="PTHR34071">
    <property type="entry name" value="5-NITROIMIDAZOLE ANTIBIOTICS RESISTANCE PROTEIN, NIMA-FAMILY-RELATED PROTEIN-RELATED"/>
    <property type="match status" value="1"/>
</dbReference>
<comment type="caution">
    <text evidence="1">The sequence shown here is derived from an EMBL/GenBank/DDBJ whole genome shotgun (WGS) entry which is preliminary data.</text>
</comment>
<accession>A0A940DIR4</accession>
<dbReference type="Proteomes" id="UP000727857">
    <property type="component" value="Unassembled WGS sequence"/>
</dbReference>
<name>A0A940DIR4_9FIRM</name>
<proteinExistence type="predicted"/>
<sequence>MRRKDREMPAEFAWEVVDKCEWATLATVDCEGKPYCVTLSIARKGEYIYFHCAEEGFKIDCLRRSGEVCMTFVGDTRRATKSFTTAYESACIRGMAEEVSDTEEKIEALRLLCVRHTPANMANFDAAVKGSLARTAIWRVKVYEITGKRKVLRSE</sequence>
<dbReference type="InterPro" id="IPR012349">
    <property type="entry name" value="Split_barrel_FMN-bd"/>
</dbReference>
<evidence type="ECO:0000313" key="1">
    <source>
        <dbReference type="EMBL" id="MBO8424220.1"/>
    </source>
</evidence>
<dbReference type="EMBL" id="JADINF010000108">
    <property type="protein sequence ID" value="MBO8424220.1"/>
    <property type="molecule type" value="Genomic_DNA"/>
</dbReference>
<reference evidence="1" key="1">
    <citation type="submission" date="2020-10" db="EMBL/GenBank/DDBJ databases">
        <authorList>
            <person name="Gilroy R."/>
        </authorList>
    </citation>
    <scope>NUCLEOTIDE SEQUENCE</scope>
    <source>
        <strain evidence="1">517</strain>
    </source>
</reference>
<organism evidence="1 2">
    <name type="scientific">Candidatus Stercoripulliclostridium pullicola</name>
    <dbReference type="NCBI Taxonomy" id="2840953"/>
    <lineage>
        <taxon>Bacteria</taxon>
        <taxon>Bacillati</taxon>
        <taxon>Bacillota</taxon>
        <taxon>Clostridia</taxon>
        <taxon>Eubacteriales</taxon>
        <taxon>Candidatus Stercoripulliclostridium</taxon>
    </lineage>
</organism>
<dbReference type="InterPro" id="IPR024747">
    <property type="entry name" value="Pyridox_Oxase-rel"/>
</dbReference>
<dbReference type="AlphaFoldDB" id="A0A940DIR4"/>